<dbReference type="EC" id="5.4.99.-" evidence="7"/>
<accession>A0A507CML3</accession>
<evidence type="ECO:0000256" key="4">
    <source>
        <dbReference type="ARBA" id="ARBA00022955"/>
    </source>
</evidence>
<comment type="similarity">
    <text evidence="1 7">Belongs to the terpene cyclase/mutase family.</text>
</comment>
<dbReference type="InterPro" id="IPR008930">
    <property type="entry name" value="Terpenoid_cyclase/PrenylTrfase"/>
</dbReference>
<dbReference type="PROSITE" id="PS01074">
    <property type="entry name" value="TERPENE_SYNTHASES"/>
    <property type="match status" value="1"/>
</dbReference>
<evidence type="ECO:0000313" key="12">
    <source>
        <dbReference type="Proteomes" id="UP000320475"/>
    </source>
</evidence>
<dbReference type="PANTHER" id="PTHR11764:SF20">
    <property type="entry name" value="LANOSTEROL SYNTHASE"/>
    <property type="match status" value="1"/>
</dbReference>
<dbReference type="SFLD" id="SFLDG01016">
    <property type="entry name" value="Prenyltransferase_Like_2"/>
    <property type="match status" value="1"/>
</dbReference>
<dbReference type="GO" id="GO:0000250">
    <property type="term" value="F:lanosterol synthase activity"/>
    <property type="evidence" value="ECO:0007669"/>
    <property type="project" value="TreeGrafter"/>
</dbReference>
<name>A0A507CML3_9FUNG</name>
<dbReference type="InterPro" id="IPR032696">
    <property type="entry name" value="SQ_cyclase_C"/>
</dbReference>
<dbReference type="CDD" id="cd02892">
    <property type="entry name" value="SQCY_1"/>
    <property type="match status" value="1"/>
</dbReference>
<dbReference type="Gene3D" id="1.50.10.20">
    <property type="match status" value="2"/>
</dbReference>
<organism evidence="11 12">
    <name type="scientific">Synchytrium endobioticum</name>
    <dbReference type="NCBI Taxonomy" id="286115"/>
    <lineage>
        <taxon>Eukaryota</taxon>
        <taxon>Fungi</taxon>
        <taxon>Fungi incertae sedis</taxon>
        <taxon>Chytridiomycota</taxon>
        <taxon>Chytridiomycota incertae sedis</taxon>
        <taxon>Chytridiomycetes</taxon>
        <taxon>Synchytriales</taxon>
        <taxon>Synchytriaceae</taxon>
        <taxon>Synchytrium</taxon>
    </lineage>
</organism>
<dbReference type="InterPro" id="IPR018333">
    <property type="entry name" value="Squalene_cyclase"/>
</dbReference>
<evidence type="ECO:0000313" key="11">
    <source>
        <dbReference type="EMBL" id="TPX39873.1"/>
    </source>
</evidence>
<keyword evidence="3" id="KW-0677">Repeat</keyword>
<gene>
    <name evidence="11" type="ORF">SeLEV6574_g06938</name>
</gene>
<dbReference type="GO" id="GO:0016104">
    <property type="term" value="P:triterpenoid biosynthetic process"/>
    <property type="evidence" value="ECO:0007669"/>
    <property type="project" value="InterPro"/>
</dbReference>
<dbReference type="GO" id="GO:0005811">
    <property type="term" value="C:lipid droplet"/>
    <property type="evidence" value="ECO:0007669"/>
    <property type="project" value="InterPro"/>
</dbReference>
<evidence type="ECO:0000259" key="10">
    <source>
        <dbReference type="Pfam" id="PF13249"/>
    </source>
</evidence>
<evidence type="ECO:0000256" key="1">
    <source>
        <dbReference type="ARBA" id="ARBA00009755"/>
    </source>
</evidence>
<dbReference type="OrthoDB" id="21502at2759"/>
<keyword evidence="8" id="KW-1133">Transmembrane helix</keyword>
<evidence type="ECO:0000256" key="6">
    <source>
        <dbReference type="ARBA" id="ARBA00023235"/>
    </source>
</evidence>
<dbReference type="Gene3D" id="6.20.120.20">
    <property type="match status" value="1"/>
</dbReference>
<dbReference type="NCBIfam" id="TIGR01787">
    <property type="entry name" value="squalene_cyclas"/>
    <property type="match status" value="1"/>
</dbReference>
<dbReference type="SUPFAM" id="SSF48239">
    <property type="entry name" value="Terpenoid cyclases/Protein prenyltransferases"/>
    <property type="match status" value="2"/>
</dbReference>
<keyword evidence="8" id="KW-0812">Transmembrane</keyword>
<keyword evidence="4" id="KW-0752">Steroid biosynthesis</keyword>
<protein>
    <recommendedName>
        <fullName evidence="7">Terpene cyclase/mutase family member</fullName>
        <ecNumber evidence="7">5.4.99.-</ecNumber>
    </recommendedName>
</protein>
<feature type="transmembrane region" description="Helical" evidence="8">
    <location>
        <begin position="753"/>
        <end position="774"/>
    </location>
</feature>
<keyword evidence="6 7" id="KW-0413">Isomerase</keyword>
<evidence type="ECO:0000259" key="9">
    <source>
        <dbReference type="Pfam" id="PF13243"/>
    </source>
</evidence>
<dbReference type="Pfam" id="PF13249">
    <property type="entry name" value="SQHop_cyclase_N"/>
    <property type="match status" value="1"/>
</dbReference>
<evidence type="ECO:0000256" key="5">
    <source>
        <dbReference type="ARBA" id="ARBA00023098"/>
    </source>
</evidence>
<keyword evidence="8" id="KW-0472">Membrane</keyword>
<keyword evidence="5" id="KW-0443">Lipid metabolism</keyword>
<evidence type="ECO:0000256" key="3">
    <source>
        <dbReference type="ARBA" id="ARBA00022737"/>
    </source>
</evidence>
<dbReference type="Proteomes" id="UP000320475">
    <property type="component" value="Unassembled WGS sequence"/>
</dbReference>
<evidence type="ECO:0000256" key="7">
    <source>
        <dbReference type="RuleBase" id="RU362003"/>
    </source>
</evidence>
<evidence type="ECO:0000256" key="8">
    <source>
        <dbReference type="SAM" id="Phobius"/>
    </source>
</evidence>
<dbReference type="GO" id="GO:0006695">
    <property type="term" value="P:cholesterol biosynthetic process"/>
    <property type="evidence" value="ECO:0007669"/>
    <property type="project" value="TreeGrafter"/>
</dbReference>
<evidence type="ECO:0000256" key="2">
    <source>
        <dbReference type="ARBA" id="ARBA00022516"/>
    </source>
</evidence>
<dbReference type="InterPro" id="IPR002365">
    <property type="entry name" value="Terpene_synthase_CS"/>
</dbReference>
<reference evidence="11 12" key="1">
    <citation type="journal article" date="2019" name="Sci. Rep.">
        <title>Comparative genomics of chytrid fungi reveal insights into the obligate biotrophic and pathogenic lifestyle of Synchytrium endobioticum.</title>
        <authorList>
            <person name="van de Vossenberg B.T.L.H."/>
            <person name="Warris S."/>
            <person name="Nguyen H.D.T."/>
            <person name="van Gent-Pelzer M.P.E."/>
            <person name="Joly D.L."/>
            <person name="van de Geest H.C."/>
            <person name="Bonants P.J.M."/>
            <person name="Smith D.S."/>
            <person name="Levesque C.A."/>
            <person name="van der Lee T.A.J."/>
        </authorList>
    </citation>
    <scope>NUCLEOTIDE SEQUENCE [LARGE SCALE GENOMIC DNA]</scope>
    <source>
        <strain evidence="11 12">LEV6574</strain>
    </source>
</reference>
<dbReference type="FunFam" id="1.50.10.20:FF:000003">
    <property type="entry name" value="Terpene cyclase/mutase family member"/>
    <property type="match status" value="1"/>
</dbReference>
<comment type="caution">
    <text evidence="11">The sequence shown here is derived from an EMBL/GenBank/DDBJ whole genome shotgun (WGS) entry which is preliminary data.</text>
</comment>
<dbReference type="AlphaFoldDB" id="A0A507CML3"/>
<dbReference type="InterPro" id="IPR032697">
    <property type="entry name" value="SQ_cyclase_N"/>
</dbReference>
<proteinExistence type="inferred from homology"/>
<feature type="domain" description="Squalene cyclase C-terminal" evidence="9">
    <location>
        <begin position="379"/>
        <end position="713"/>
    </location>
</feature>
<feature type="domain" description="Squalene cyclase N-terminal" evidence="10">
    <location>
        <begin position="77"/>
        <end position="325"/>
    </location>
</feature>
<dbReference type="Pfam" id="PF13243">
    <property type="entry name" value="SQHop_cyclase_C"/>
    <property type="match status" value="1"/>
</dbReference>
<keyword evidence="2" id="KW-0444">Lipid biosynthesis</keyword>
<dbReference type="EMBL" id="QEAM01000437">
    <property type="protein sequence ID" value="TPX39873.1"/>
    <property type="molecule type" value="Genomic_DNA"/>
</dbReference>
<dbReference type="PANTHER" id="PTHR11764">
    <property type="entry name" value="TERPENE CYCLASE/MUTASE FAMILY MEMBER"/>
    <property type="match status" value="1"/>
</dbReference>
<sequence length="779" mass="89005">MEDLVPTDPSQFSADARRWRLHVDEGRQTWEYLQDDQAINVLPQRPCDKYWLGILDDIPARCSPTNPRDAARNGFYFLQALQTPDGHWAGEYGGPMFLLPGLCIVMYITETPYPPGYRQELIRYLFNRAHKDDGGWGIHIEGVSTVFGTSLNYVALRLLGVPAHHPLMMRARNTLHRLGGSTGIPAWGKFWLSVLGAYEWDGNNPVPPELWILPYILPAHPGRLWCHSRMVALPMSYLYGRRFVGPLTDLVLELRKELYVEEYASIDWVKQRDNVAKVDLYTPHTKLFDFVNLILGLYEKFPLKPLRQAGLAEALRQVRREDENTMYLDLGPVNKVMNVLITWIEDGPQSESFKKHVERLPDFMWMSNEGMLMNGTNGSQLWDAAFIVQALVESGLAESEPAFKKAMLKALEFLDTTQIKKSVRDPDDCYRFPAEGSFPFSTRDQSYTVFDCTAEGLKATLYMQKRVSYAPQRLDNSRIFKAVDVILAGQNWDGGFPTYEPARAPYWIEWLNPAEVFSDIMIDYSYPECTTACVLSLTTFRKYYPGYRTKDIEKVIAQGIKYIKKCQLPDGSWYGAWAVCFTYATWFGIESLASVGEYYDNSPYVRKACEFLISKQRADGGWGESYKSCEDRVYVEHETSQVVNTSWAVMSLLQARYPHEDAIRRGVQLIMSRQLPNGEWLQEGIEGVFNKNAMISYPNYKFAFTIWALGRYANAYGNPTLPLPEDATAPIRIDKPPFPPKPTITEEGVPRNGLTRIMAICTVGVVVTGVVWMFRNKHL</sequence>